<dbReference type="EMBL" id="SACO01000003">
    <property type="protein sequence ID" value="RVU06249.1"/>
    <property type="molecule type" value="Genomic_DNA"/>
</dbReference>
<comment type="caution">
    <text evidence="2">The sequence shown here is derived from an EMBL/GenBank/DDBJ whole genome shotgun (WGS) entry which is preliminary data.</text>
</comment>
<protein>
    <submittedName>
        <fullName evidence="2">Universal stress protein</fullName>
    </submittedName>
</protein>
<evidence type="ECO:0000313" key="2">
    <source>
        <dbReference type="EMBL" id="RVU06249.1"/>
    </source>
</evidence>
<dbReference type="RefSeq" id="WP_127706959.1">
    <property type="nucleotide sequence ID" value="NZ_SACO01000003.1"/>
</dbReference>
<dbReference type="Proteomes" id="UP000282837">
    <property type="component" value="Unassembled WGS sequence"/>
</dbReference>
<name>A0A3S2X5H8_9SPHN</name>
<evidence type="ECO:0000259" key="1">
    <source>
        <dbReference type="Pfam" id="PF00582"/>
    </source>
</evidence>
<proteinExistence type="predicted"/>
<accession>A0A3S2X5H8</accession>
<feature type="domain" description="UspA" evidence="1">
    <location>
        <begin position="5"/>
        <end position="139"/>
    </location>
</feature>
<dbReference type="SUPFAM" id="SSF52402">
    <property type="entry name" value="Adenine nucleotide alpha hydrolases-like"/>
    <property type="match status" value="1"/>
</dbReference>
<dbReference type="InterPro" id="IPR006016">
    <property type="entry name" value="UspA"/>
</dbReference>
<evidence type="ECO:0000313" key="3">
    <source>
        <dbReference type="Proteomes" id="UP000282837"/>
    </source>
</evidence>
<dbReference type="Pfam" id="PF00582">
    <property type="entry name" value="Usp"/>
    <property type="match status" value="1"/>
</dbReference>
<keyword evidence="3" id="KW-1185">Reference proteome</keyword>
<gene>
    <name evidence="2" type="ORF">EOE18_05270</name>
</gene>
<dbReference type="AlphaFoldDB" id="A0A3S2X5H8"/>
<sequence length="151" mass="15669">MRVYLVIMDETDESVVALRFATRRAIKTEGQVHILAVVPRQPFSAFGSIQATIEDEARARAETVATAAAGSVMSEAGLMPVISVSAGDPIKVVQTYLAQHPEVAALVLGAASQGTPGPLISHFTGAGIGALPCPLFVVPGGMSEAEIDRLS</sequence>
<dbReference type="Gene3D" id="3.40.50.12370">
    <property type="match status" value="1"/>
</dbReference>
<dbReference type="OrthoDB" id="9813682at2"/>
<reference evidence="2 3" key="1">
    <citation type="submission" date="2019-01" db="EMBL/GenBank/DDBJ databases">
        <authorList>
            <person name="Chen W.-M."/>
        </authorList>
    </citation>
    <scope>NUCLEOTIDE SEQUENCE [LARGE SCALE GENOMIC DNA]</scope>
    <source>
        <strain evidence="2 3">FSY-9</strain>
    </source>
</reference>
<organism evidence="2 3">
    <name type="scientific">Novosphingobium umbonatum</name>
    <dbReference type="NCBI Taxonomy" id="1908524"/>
    <lineage>
        <taxon>Bacteria</taxon>
        <taxon>Pseudomonadati</taxon>
        <taxon>Pseudomonadota</taxon>
        <taxon>Alphaproteobacteria</taxon>
        <taxon>Sphingomonadales</taxon>
        <taxon>Sphingomonadaceae</taxon>
        <taxon>Novosphingobium</taxon>
    </lineage>
</organism>